<dbReference type="InterPro" id="IPR036378">
    <property type="entry name" value="FAS1_dom_sf"/>
</dbReference>
<comment type="caution">
    <text evidence="4">The sequence shown here is derived from an EMBL/GenBank/DDBJ whole genome shotgun (WGS) entry which is preliminary data.</text>
</comment>
<organism evidence="4 5">
    <name type="scientific">Euzebyella saccharophila</name>
    <dbReference type="NCBI Taxonomy" id="679664"/>
    <lineage>
        <taxon>Bacteria</taxon>
        <taxon>Pseudomonadati</taxon>
        <taxon>Bacteroidota</taxon>
        <taxon>Flavobacteriia</taxon>
        <taxon>Flavobacteriales</taxon>
        <taxon>Flavobacteriaceae</taxon>
        <taxon>Euzebyella</taxon>
    </lineage>
</organism>
<reference evidence="5" key="1">
    <citation type="journal article" date="2019" name="Int. J. Syst. Evol. Microbiol.">
        <title>The Global Catalogue of Microorganisms (GCM) 10K type strain sequencing project: providing services to taxonomists for standard genome sequencing and annotation.</title>
        <authorList>
            <consortium name="The Broad Institute Genomics Platform"/>
            <consortium name="The Broad Institute Genome Sequencing Center for Infectious Disease"/>
            <person name="Wu L."/>
            <person name="Ma J."/>
        </authorList>
    </citation>
    <scope>NUCLEOTIDE SEQUENCE [LARGE SCALE GENOMIC DNA]</scope>
    <source>
        <strain evidence="5">CECT 7477</strain>
    </source>
</reference>
<dbReference type="Pfam" id="PF02469">
    <property type="entry name" value="Fasciclin"/>
    <property type="match status" value="2"/>
</dbReference>
<gene>
    <name evidence="4" type="ORF">ACFOUT_13550</name>
</gene>
<sequence length="366" mass="40819">MKNKNLFSTSIIKMALLTIVLVFAACSSSDDGPKINEEPKQEIPDEEEPEGQDNSENTEPNALEFILTEDNFSVLAAAIEALDDDVKDLLQEDDITVLAPSDEAFNELFELLEGYSTISDFDEDEELALLQEILQFHIVQSNAILADEFAEGQEIVTSVAENLEVLIDGGIFFQADNDLLAQLIEIEGKVSNGVVHQIDEVLLPHTVFDAFFPKPTLSEIIVENDDLHMFEDALTKGGLFNKLEGDAMTVFAPNNEAVGLLFDLLGEDYDDFDDFQNFLELQVLNDILLGHLVEEEITSDNFEPQIIETLLTNDSIELVLENEEIVIRDASEIRAKFVLKDVEASNGVIHIIDKILIPQKALQFVE</sequence>
<evidence type="ECO:0000256" key="1">
    <source>
        <dbReference type="SAM" id="MobiDB-lite"/>
    </source>
</evidence>
<feature type="compositionally biased region" description="Acidic residues" evidence="1">
    <location>
        <begin position="44"/>
        <end position="53"/>
    </location>
</feature>
<dbReference type="RefSeq" id="WP_192461641.1">
    <property type="nucleotide sequence ID" value="NZ_JACYFJ010000002.1"/>
</dbReference>
<dbReference type="PROSITE" id="PS50213">
    <property type="entry name" value="FAS1"/>
    <property type="match status" value="2"/>
</dbReference>
<dbReference type="Proteomes" id="UP001595814">
    <property type="component" value="Unassembled WGS sequence"/>
</dbReference>
<evidence type="ECO:0000256" key="2">
    <source>
        <dbReference type="SAM" id="SignalP"/>
    </source>
</evidence>
<feature type="domain" description="FAS1" evidence="3">
    <location>
        <begin position="59"/>
        <end position="202"/>
    </location>
</feature>
<feature type="compositionally biased region" description="Basic and acidic residues" evidence="1">
    <location>
        <begin position="31"/>
        <end position="43"/>
    </location>
</feature>
<dbReference type="PANTHER" id="PTHR10900:SF77">
    <property type="entry name" value="FI19380P1"/>
    <property type="match status" value="1"/>
</dbReference>
<feature type="signal peptide" evidence="2">
    <location>
        <begin position="1"/>
        <end position="24"/>
    </location>
</feature>
<keyword evidence="5" id="KW-1185">Reference proteome</keyword>
<feature type="region of interest" description="Disordered" evidence="1">
    <location>
        <begin position="31"/>
        <end position="58"/>
    </location>
</feature>
<keyword evidence="2" id="KW-0732">Signal</keyword>
<protein>
    <submittedName>
        <fullName evidence="4">Fasciclin domain-containing protein</fullName>
    </submittedName>
</protein>
<feature type="chain" id="PRO_5046398772" evidence="2">
    <location>
        <begin position="25"/>
        <end position="366"/>
    </location>
</feature>
<dbReference type="InterPro" id="IPR000782">
    <property type="entry name" value="FAS1_domain"/>
</dbReference>
<dbReference type="PROSITE" id="PS51257">
    <property type="entry name" value="PROKAR_LIPOPROTEIN"/>
    <property type="match status" value="1"/>
</dbReference>
<feature type="domain" description="FAS1" evidence="3">
    <location>
        <begin position="214"/>
        <end position="356"/>
    </location>
</feature>
<dbReference type="PANTHER" id="PTHR10900">
    <property type="entry name" value="PERIOSTIN-RELATED"/>
    <property type="match status" value="1"/>
</dbReference>
<evidence type="ECO:0000313" key="4">
    <source>
        <dbReference type="EMBL" id="MFC4096908.1"/>
    </source>
</evidence>
<evidence type="ECO:0000313" key="5">
    <source>
        <dbReference type="Proteomes" id="UP001595814"/>
    </source>
</evidence>
<accession>A0ABV8JWH6</accession>
<evidence type="ECO:0000259" key="3">
    <source>
        <dbReference type="PROSITE" id="PS50213"/>
    </source>
</evidence>
<dbReference type="EMBL" id="JBHSAW010000010">
    <property type="protein sequence ID" value="MFC4096908.1"/>
    <property type="molecule type" value="Genomic_DNA"/>
</dbReference>
<dbReference type="InterPro" id="IPR050904">
    <property type="entry name" value="Adhesion/Biosynth-related"/>
</dbReference>
<name>A0ABV8JWH6_9FLAO</name>
<dbReference type="SMART" id="SM00554">
    <property type="entry name" value="FAS1"/>
    <property type="match status" value="2"/>
</dbReference>
<dbReference type="Gene3D" id="2.30.180.10">
    <property type="entry name" value="FAS1 domain"/>
    <property type="match status" value="2"/>
</dbReference>
<dbReference type="SUPFAM" id="SSF82153">
    <property type="entry name" value="FAS1 domain"/>
    <property type="match status" value="2"/>
</dbReference>
<proteinExistence type="predicted"/>